<sequence length="808" mass="90088">MWLLTCDGDLLGHKPIWLRPGSGHLLGRTSGRAEGGEVVRYINHKSVSRKHAIIHVSPVETGASSRLHTRSQIKLTDGSKIGTYINGEKISQTTRTLDKTEYTIKLGNYEHEFHLKWQPVVLTFTNLSKSARARSDPLESQRGKLEQADIKLVTEYITNQTTHVIGKKRNTAAGLQALLQGRWLLAESFVTALATATARPGSDQNGNEQPCPLEQSFEAKWPREEDHIIAAGTEANPRPNEYLKPNAERAELFAHFTFIFLSQQQYESLMPVVTSGGGKALVWGGEIEISQADDLVHYVEEVSGTKTKGHSSLGRQPGKGGVVVVRPSDKEEKTAAFLTSVELALEQRSLEQNQFLDAVLSVDASELRQRLKPESQNQASAPPRRTSKHASPRGQAQDPAVQSSIENITPELSESQQISQSGEGPIEAVEPVTRKKMRRTVTKSRFKGFEEVDPSQFTRPESESPEPSQAPENDQAMQVDEPPQPEPSLQAGRKRRAPSDIHDAAERERAMMDELLPGAAAMKRRRLQKDGSGGSSSNATPEPDRPALPVKKTGKKKQIDVRAELEAKREREVEEQRKNEENLREALKDVDISDVRAKVESYEISQREPPPRHSQRESAGPTDRWDPAWNGRKSFKRFRHKGQNNDGPRLPRVIVALEEVPRKGHGIGEEYWLDSNSGSMRGTGKSKSQSQSQPQTQIAQENGDDDPMRFRRRIQNSYREDEENNEMVAGLDDDDRSRNSNIQAAFAATPSQTMGTESQRRAAGKRAAPTQDGPAPKRTKSSRPAASREPVVVDDDDEDALKFRRRRR</sequence>
<accession>A0AB34KJD6</accession>
<keyword evidence="9" id="KW-1185">Reference proteome</keyword>
<evidence type="ECO:0000313" key="8">
    <source>
        <dbReference type="EMBL" id="KAL1584091.1"/>
    </source>
</evidence>
<dbReference type="InterPro" id="IPR040227">
    <property type="entry name" value="Nibrin-rel"/>
</dbReference>
<dbReference type="Gene3D" id="2.60.200.20">
    <property type="match status" value="1"/>
</dbReference>
<feature type="compositionally biased region" description="Low complexity" evidence="6">
    <location>
        <begin position="410"/>
        <end position="426"/>
    </location>
</feature>
<gene>
    <name evidence="8" type="ORF">WHR41_08169</name>
</gene>
<dbReference type="PANTHER" id="PTHR12162">
    <property type="entry name" value="NIBRIN-RELATED"/>
    <property type="match status" value="1"/>
</dbReference>
<feature type="region of interest" description="Disordered" evidence="6">
    <location>
        <begin position="664"/>
        <end position="808"/>
    </location>
</feature>
<feature type="compositionally biased region" description="Basic and acidic residues" evidence="6">
    <location>
        <begin position="497"/>
        <end position="512"/>
    </location>
</feature>
<evidence type="ECO:0000256" key="5">
    <source>
        <dbReference type="ARBA" id="ARBA00044757"/>
    </source>
</evidence>
<dbReference type="GO" id="GO:0030870">
    <property type="term" value="C:Mre11 complex"/>
    <property type="evidence" value="ECO:0007669"/>
    <property type="project" value="InterPro"/>
</dbReference>
<dbReference type="Proteomes" id="UP000803884">
    <property type="component" value="Unassembled WGS sequence"/>
</dbReference>
<feature type="compositionally biased region" description="Polar residues" evidence="6">
    <location>
        <begin position="739"/>
        <end position="757"/>
    </location>
</feature>
<dbReference type="InterPro" id="IPR043014">
    <property type="entry name" value="Nibrin_BRCT2_sf"/>
</dbReference>
<evidence type="ECO:0000259" key="7">
    <source>
        <dbReference type="PROSITE" id="PS50006"/>
    </source>
</evidence>
<evidence type="ECO:0000256" key="3">
    <source>
        <dbReference type="ARBA" id="ARBA00023204"/>
    </source>
</evidence>
<feature type="domain" description="FHA" evidence="7">
    <location>
        <begin position="24"/>
        <end position="90"/>
    </location>
</feature>
<keyword evidence="3" id="KW-0234">DNA repair</keyword>
<feature type="region of interest" description="Disordered" evidence="6">
    <location>
        <begin position="369"/>
        <end position="650"/>
    </location>
</feature>
<comment type="subcellular location">
    <subcellularLocation>
        <location evidence="1">Nucleus</location>
    </subcellularLocation>
</comment>
<evidence type="ECO:0000256" key="6">
    <source>
        <dbReference type="SAM" id="MobiDB-lite"/>
    </source>
</evidence>
<feature type="compositionally biased region" description="Basic residues" evidence="6">
    <location>
        <begin position="434"/>
        <end position="446"/>
    </location>
</feature>
<dbReference type="Pfam" id="PF00498">
    <property type="entry name" value="FHA"/>
    <property type="match status" value="1"/>
</dbReference>
<name>A0AB34KJD6_9PEZI</name>
<dbReference type="InterPro" id="IPR000253">
    <property type="entry name" value="FHA_dom"/>
</dbReference>
<feature type="compositionally biased region" description="Low complexity" evidence="6">
    <location>
        <begin position="682"/>
        <end position="697"/>
    </location>
</feature>
<dbReference type="SUPFAM" id="SSF49879">
    <property type="entry name" value="SMAD/FHA domain"/>
    <property type="match status" value="1"/>
</dbReference>
<dbReference type="EMBL" id="JAAQHG020000029">
    <property type="protein sequence ID" value="KAL1584091.1"/>
    <property type="molecule type" value="Genomic_DNA"/>
</dbReference>
<dbReference type="RefSeq" id="XP_069227197.1">
    <property type="nucleotide sequence ID" value="XM_069376773.1"/>
</dbReference>
<feature type="compositionally biased region" description="Basic residues" evidence="6">
    <location>
        <begin position="633"/>
        <end position="642"/>
    </location>
</feature>
<dbReference type="CDD" id="cd22667">
    <property type="entry name" value="FHA_NBN"/>
    <property type="match status" value="1"/>
</dbReference>
<reference evidence="8 9" key="1">
    <citation type="journal article" date="2020" name="Microbiol. Resour. Announc.">
        <title>Draft Genome Sequence of a Cladosporium Species Isolated from the Mesophotic Ascidian Didemnum maculosum.</title>
        <authorList>
            <person name="Gioti A."/>
            <person name="Siaperas R."/>
            <person name="Nikolaivits E."/>
            <person name="Le Goff G."/>
            <person name="Ouazzani J."/>
            <person name="Kotoulas G."/>
            <person name="Topakas E."/>
        </authorList>
    </citation>
    <scope>NUCLEOTIDE SEQUENCE [LARGE SCALE GENOMIC DNA]</scope>
    <source>
        <strain evidence="8 9">TM138-S3</strain>
    </source>
</reference>
<dbReference type="PANTHER" id="PTHR12162:SF0">
    <property type="entry name" value="NIBRIN"/>
    <property type="match status" value="1"/>
</dbReference>
<evidence type="ECO:0000256" key="1">
    <source>
        <dbReference type="ARBA" id="ARBA00004123"/>
    </source>
</evidence>
<protein>
    <recommendedName>
        <fullName evidence="7">FHA domain-containing protein</fullName>
    </recommendedName>
</protein>
<keyword evidence="2" id="KW-0227">DNA damage</keyword>
<proteinExistence type="inferred from homology"/>
<organism evidence="8 9">
    <name type="scientific">Cladosporium halotolerans</name>
    <dbReference type="NCBI Taxonomy" id="1052096"/>
    <lineage>
        <taxon>Eukaryota</taxon>
        <taxon>Fungi</taxon>
        <taxon>Dikarya</taxon>
        <taxon>Ascomycota</taxon>
        <taxon>Pezizomycotina</taxon>
        <taxon>Dothideomycetes</taxon>
        <taxon>Dothideomycetidae</taxon>
        <taxon>Cladosporiales</taxon>
        <taxon>Cladosporiaceae</taxon>
        <taxon>Cladosporium</taxon>
    </lineage>
</organism>
<dbReference type="GO" id="GO:0000724">
    <property type="term" value="P:double-strand break repair via homologous recombination"/>
    <property type="evidence" value="ECO:0007669"/>
    <property type="project" value="TreeGrafter"/>
</dbReference>
<evidence type="ECO:0000313" key="9">
    <source>
        <dbReference type="Proteomes" id="UP000803884"/>
    </source>
</evidence>
<dbReference type="GO" id="GO:0003684">
    <property type="term" value="F:damaged DNA binding"/>
    <property type="evidence" value="ECO:0007669"/>
    <property type="project" value="TreeGrafter"/>
</dbReference>
<evidence type="ECO:0000256" key="4">
    <source>
        <dbReference type="ARBA" id="ARBA00023242"/>
    </source>
</evidence>
<dbReference type="GO" id="GO:0007095">
    <property type="term" value="P:mitotic G2 DNA damage checkpoint signaling"/>
    <property type="evidence" value="ECO:0007669"/>
    <property type="project" value="InterPro"/>
</dbReference>
<evidence type="ECO:0000256" key="2">
    <source>
        <dbReference type="ARBA" id="ARBA00022763"/>
    </source>
</evidence>
<dbReference type="Pfam" id="PF16508">
    <property type="entry name" value="NIBRIN_BRCT_II"/>
    <property type="match status" value="1"/>
</dbReference>
<dbReference type="GeneID" id="96009611"/>
<dbReference type="InterPro" id="IPR032429">
    <property type="entry name" value="Nibrin_BRCT2"/>
</dbReference>
<dbReference type="InterPro" id="IPR008984">
    <property type="entry name" value="SMAD_FHA_dom_sf"/>
</dbReference>
<comment type="similarity">
    <text evidence="5">Belongs to the Nibrin family.</text>
</comment>
<dbReference type="Gene3D" id="3.40.50.10980">
    <property type="entry name" value="Nibrin, BRCT2 domain"/>
    <property type="match status" value="1"/>
</dbReference>
<dbReference type="SMART" id="SM00240">
    <property type="entry name" value="FHA"/>
    <property type="match status" value="1"/>
</dbReference>
<dbReference type="PROSITE" id="PS50006">
    <property type="entry name" value="FHA_DOMAIN"/>
    <property type="match status" value="1"/>
</dbReference>
<dbReference type="AlphaFoldDB" id="A0AB34KJD6"/>
<comment type="caution">
    <text evidence="8">The sequence shown here is derived from an EMBL/GenBank/DDBJ whole genome shotgun (WGS) entry which is preliminary data.</text>
</comment>
<feature type="compositionally biased region" description="Basic and acidic residues" evidence="6">
    <location>
        <begin position="557"/>
        <end position="616"/>
    </location>
</feature>
<keyword evidence="4" id="KW-0539">Nucleus</keyword>